<sequence>MPPSSSSNSHSRLPRSPEEPRRRKRYSLRIEFLDDDEDDELDRVREMAERRGGRSVREASTVRNRDRVEPDRSRAGDRRSRRTSTSSTAAVVGSRPPPPSSPERQQEARQPDVGQLSEGVDRMSLIHHDEAALPELLEQMSIHERERNTRRERPSSNEWGQNATTQTSIRGYDPYSASTPLPPRRPSARGQRPRDRSVESAYLDGFLRGRQLVNATGRPPQQSPFIIRMLCCGGTGTTEK</sequence>
<comment type="caution">
    <text evidence="1">The sequence shown here is derived from an EMBL/GenBank/DDBJ whole genome shotgun (WGS) entry which is preliminary data.</text>
</comment>
<keyword evidence="2" id="KW-1185">Reference proteome</keyword>
<dbReference type="Proteomes" id="UP001497700">
    <property type="component" value="Unassembled WGS sequence"/>
</dbReference>
<name>A0ACB9YKL4_9PEZI</name>
<accession>A0ACB9YKL4</accession>
<dbReference type="EMBL" id="MU393631">
    <property type="protein sequence ID" value="KAI4859484.1"/>
    <property type="molecule type" value="Genomic_DNA"/>
</dbReference>
<evidence type="ECO:0000313" key="2">
    <source>
        <dbReference type="Proteomes" id="UP001497700"/>
    </source>
</evidence>
<proteinExistence type="predicted"/>
<evidence type="ECO:0000313" key="1">
    <source>
        <dbReference type="EMBL" id="KAI4859484.1"/>
    </source>
</evidence>
<reference evidence="1 2" key="1">
    <citation type="journal article" date="2022" name="New Phytol.">
        <title>Ecological generalism drives hyperdiversity of secondary metabolite gene clusters in xylarialean endophytes.</title>
        <authorList>
            <person name="Franco M.E.E."/>
            <person name="Wisecaver J.H."/>
            <person name="Arnold A.E."/>
            <person name="Ju Y.M."/>
            <person name="Slot J.C."/>
            <person name="Ahrendt S."/>
            <person name="Moore L.P."/>
            <person name="Eastman K.E."/>
            <person name="Scott K."/>
            <person name="Konkel Z."/>
            <person name="Mondo S.J."/>
            <person name="Kuo A."/>
            <person name="Hayes R.D."/>
            <person name="Haridas S."/>
            <person name="Andreopoulos B."/>
            <person name="Riley R."/>
            <person name="LaButti K."/>
            <person name="Pangilinan J."/>
            <person name="Lipzen A."/>
            <person name="Amirebrahimi M."/>
            <person name="Yan J."/>
            <person name="Adam C."/>
            <person name="Keymanesh K."/>
            <person name="Ng V."/>
            <person name="Louie K."/>
            <person name="Northen T."/>
            <person name="Drula E."/>
            <person name="Henrissat B."/>
            <person name="Hsieh H.M."/>
            <person name="Youens-Clark K."/>
            <person name="Lutzoni F."/>
            <person name="Miadlikowska J."/>
            <person name="Eastwood D.C."/>
            <person name="Hamelin R.C."/>
            <person name="Grigoriev I.V."/>
            <person name="U'Ren J.M."/>
        </authorList>
    </citation>
    <scope>NUCLEOTIDE SEQUENCE [LARGE SCALE GENOMIC DNA]</scope>
    <source>
        <strain evidence="1 2">CBS 119005</strain>
    </source>
</reference>
<organism evidence="1 2">
    <name type="scientific">Hypoxylon rubiginosum</name>
    <dbReference type="NCBI Taxonomy" id="110542"/>
    <lineage>
        <taxon>Eukaryota</taxon>
        <taxon>Fungi</taxon>
        <taxon>Dikarya</taxon>
        <taxon>Ascomycota</taxon>
        <taxon>Pezizomycotina</taxon>
        <taxon>Sordariomycetes</taxon>
        <taxon>Xylariomycetidae</taxon>
        <taxon>Xylariales</taxon>
        <taxon>Hypoxylaceae</taxon>
        <taxon>Hypoxylon</taxon>
    </lineage>
</organism>
<gene>
    <name evidence="1" type="ORF">F4820DRAFT_466974</name>
</gene>
<protein>
    <submittedName>
        <fullName evidence="1">Uncharacterized protein</fullName>
    </submittedName>
</protein>